<sequence length="114" mass="12894">MSEISAQPRRGMQEIDLTQLSLQQIIGLKQQLEGVSKPNSLVLFRFLTIKYDSIPTKYSRLQIHILELQLMQESMASLKVAQLRYQGSGDIMEKITPETEGQEILVPLTASVSF</sequence>
<dbReference type="AlphaFoldDB" id="A0A9P0LQK4"/>
<comment type="caution">
    <text evidence="1">The sequence shown here is derived from an EMBL/GenBank/DDBJ whole genome shotgun (WGS) entry which is preliminary data.</text>
</comment>
<dbReference type="Proteomes" id="UP001152888">
    <property type="component" value="Unassembled WGS sequence"/>
</dbReference>
<organism evidence="1 2">
    <name type="scientific">Acanthoscelides obtectus</name>
    <name type="common">Bean weevil</name>
    <name type="synonym">Bruchus obtectus</name>
    <dbReference type="NCBI Taxonomy" id="200917"/>
    <lineage>
        <taxon>Eukaryota</taxon>
        <taxon>Metazoa</taxon>
        <taxon>Ecdysozoa</taxon>
        <taxon>Arthropoda</taxon>
        <taxon>Hexapoda</taxon>
        <taxon>Insecta</taxon>
        <taxon>Pterygota</taxon>
        <taxon>Neoptera</taxon>
        <taxon>Endopterygota</taxon>
        <taxon>Coleoptera</taxon>
        <taxon>Polyphaga</taxon>
        <taxon>Cucujiformia</taxon>
        <taxon>Chrysomeloidea</taxon>
        <taxon>Chrysomelidae</taxon>
        <taxon>Bruchinae</taxon>
        <taxon>Bruchini</taxon>
        <taxon>Acanthoscelides</taxon>
    </lineage>
</organism>
<protein>
    <submittedName>
        <fullName evidence="1">Uncharacterized protein</fullName>
    </submittedName>
</protein>
<evidence type="ECO:0000313" key="1">
    <source>
        <dbReference type="EMBL" id="CAH1999926.1"/>
    </source>
</evidence>
<evidence type="ECO:0000313" key="2">
    <source>
        <dbReference type="Proteomes" id="UP001152888"/>
    </source>
</evidence>
<dbReference type="Gene3D" id="1.10.287.370">
    <property type="match status" value="1"/>
</dbReference>
<gene>
    <name evidence="1" type="ORF">ACAOBT_LOCUS25250</name>
</gene>
<dbReference type="InterPro" id="IPR009053">
    <property type="entry name" value="Prefoldin"/>
</dbReference>
<dbReference type="EMBL" id="CAKOFQ010007383">
    <property type="protein sequence ID" value="CAH1999926.1"/>
    <property type="molecule type" value="Genomic_DNA"/>
</dbReference>
<name>A0A9P0LQK4_ACAOB</name>
<accession>A0A9P0LQK4</accession>
<keyword evidence="2" id="KW-1185">Reference proteome</keyword>
<dbReference type="OrthoDB" id="10267474at2759"/>
<proteinExistence type="predicted"/>
<reference evidence="1" key="1">
    <citation type="submission" date="2022-03" db="EMBL/GenBank/DDBJ databases">
        <authorList>
            <person name="Sayadi A."/>
        </authorList>
    </citation>
    <scope>NUCLEOTIDE SEQUENCE</scope>
</reference>